<keyword evidence="1" id="KW-0472">Membrane</keyword>
<feature type="transmembrane region" description="Helical" evidence="1">
    <location>
        <begin position="119"/>
        <end position="136"/>
    </location>
</feature>
<dbReference type="AlphaFoldDB" id="A0A0F4LNL1"/>
<keyword evidence="4" id="KW-1185">Reference proteome</keyword>
<dbReference type="InterPro" id="IPR050882">
    <property type="entry name" value="Prepilin_peptidase/N-MTase"/>
</dbReference>
<dbReference type="Pfam" id="PF06750">
    <property type="entry name" value="A24_N_bact"/>
    <property type="match status" value="1"/>
</dbReference>
<dbReference type="GO" id="GO:0006465">
    <property type="term" value="P:signal peptide processing"/>
    <property type="evidence" value="ECO:0007669"/>
    <property type="project" value="TreeGrafter"/>
</dbReference>
<dbReference type="GO" id="GO:0005886">
    <property type="term" value="C:plasma membrane"/>
    <property type="evidence" value="ECO:0007669"/>
    <property type="project" value="TreeGrafter"/>
</dbReference>
<comment type="caution">
    <text evidence="3">The sequence shown here is derived from an EMBL/GenBank/DDBJ whole genome shotgun (WGS) entry which is preliminary data.</text>
</comment>
<reference evidence="3 4" key="1">
    <citation type="submission" date="2015-01" db="EMBL/GenBank/DDBJ databases">
        <title>Comparative genomics of the lactic acid bacteria isolated from the honey bee gut.</title>
        <authorList>
            <person name="Ellegaard K.M."/>
            <person name="Tamarit D."/>
            <person name="Javelind E."/>
            <person name="Olofsson T."/>
            <person name="Andersson S.G."/>
            <person name="Vasquez A."/>
        </authorList>
    </citation>
    <scope>NUCLEOTIDE SEQUENCE [LARGE SCALE GENOMIC DNA]</scope>
    <source>
        <strain evidence="3 4">Hma11</strain>
    </source>
</reference>
<keyword evidence="1" id="KW-0812">Transmembrane</keyword>
<organism evidence="3 4">
    <name type="scientific">Lactobacillus apis</name>
    <dbReference type="NCBI Taxonomy" id="303541"/>
    <lineage>
        <taxon>Bacteria</taxon>
        <taxon>Bacillati</taxon>
        <taxon>Bacillota</taxon>
        <taxon>Bacilli</taxon>
        <taxon>Lactobacillales</taxon>
        <taxon>Lactobacillaceae</taxon>
        <taxon>Lactobacillus</taxon>
    </lineage>
</organism>
<accession>A0A0F4LNL1</accession>
<dbReference type="PANTHER" id="PTHR30487:SF0">
    <property type="entry name" value="PREPILIN LEADER PEPTIDASE_N-METHYLTRANSFERASE-RELATED"/>
    <property type="match status" value="1"/>
</dbReference>
<feature type="transmembrane region" description="Helical" evidence="1">
    <location>
        <begin position="212"/>
        <end position="228"/>
    </location>
</feature>
<feature type="transmembrane region" description="Helical" evidence="1">
    <location>
        <begin position="91"/>
        <end position="112"/>
    </location>
</feature>
<evidence type="ECO:0000256" key="1">
    <source>
        <dbReference type="SAM" id="Phobius"/>
    </source>
</evidence>
<evidence type="ECO:0000313" key="4">
    <source>
        <dbReference type="Proteomes" id="UP000033682"/>
    </source>
</evidence>
<keyword evidence="1" id="KW-1133">Transmembrane helix</keyword>
<dbReference type="PATRIC" id="fig|303541.3.peg.1282"/>
<dbReference type="PANTHER" id="PTHR30487">
    <property type="entry name" value="TYPE 4 PREPILIN-LIKE PROTEINS LEADER PEPTIDE-PROCESSING ENZYME"/>
    <property type="match status" value="1"/>
</dbReference>
<evidence type="ECO:0000313" key="3">
    <source>
        <dbReference type="EMBL" id="KJY60180.1"/>
    </source>
</evidence>
<dbReference type="EMBL" id="JXLG01000009">
    <property type="protein sequence ID" value="KJY60180.1"/>
    <property type="molecule type" value="Genomic_DNA"/>
</dbReference>
<feature type="transmembrane region" description="Helical" evidence="1">
    <location>
        <begin position="142"/>
        <end position="159"/>
    </location>
</feature>
<dbReference type="GO" id="GO:0004190">
    <property type="term" value="F:aspartic-type endopeptidase activity"/>
    <property type="evidence" value="ECO:0007669"/>
    <property type="project" value="TreeGrafter"/>
</dbReference>
<dbReference type="RefSeq" id="WP_046307593.1">
    <property type="nucleotide sequence ID" value="NZ_KQ034000.1"/>
</dbReference>
<proteinExistence type="predicted"/>
<protein>
    <submittedName>
        <fullName evidence="3">Type IV prepilin peptidase</fullName>
    </submittedName>
</protein>
<gene>
    <name evidence="3" type="primary">comC</name>
    <name evidence="3" type="ORF">JF72_11190</name>
</gene>
<feature type="transmembrane region" description="Helical" evidence="1">
    <location>
        <begin position="171"/>
        <end position="200"/>
    </location>
</feature>
<dbReference type="HOGENOM" id="CLU_057101_0_1_9"/>
<sequence>MNLLYQLTNFLIGTCLASHACVIAERAGKEDFIFTRSKCTNCKQQLSLLDEIPLVSYLMLKGRCRYCKVHIPCEYFLIEFLGGFAFCKIDFSSISGMNTALVLFSLLLAAISDYQRKEFDVAFIVPASIIATIHLLVNFKKISSVDLVHFFPIFALFVYEIFKNRLGCGDLLVYLILALYFSPQFANLAFLVASVILIIFFKIGELSSKDSVAFLPFIYIGVVTQLLCK</sequence>
<evidence type="ECO:0000259" key="2">
    <source>
        <dbReference type="Pfam" id="PF06750"/>
    </source>
</evidence>
<feature type="domain" description="Prepilin peptidase A24 N-terminal" evidence="2">
    <location>
        <begin position="11"/>
        <end position="87"/>
    </location>
</feature>
<name>A0A0F4LNL1_9LACO</name>
<dbReference type="Proteomes" id="UP000033682">
    <property type="component" value="Unassembled WGS sequence"/>
</dbReference>
<dbReference type="InterPro" id="IPR010627">
    <property type="entry name" value="Prepilin_pept_A24_N"/>
</dbReference>
<dbReference type="STRING" id="303541.JF72_11190"/>